<keyword evidence="2" id="KW-0378">Hydrolase</keyword>
<accession>Q16LR1</accession>
<dbReference type="STRING" id="7159.Q16LR1"/>
<name>Q16LR1_AEDAE</name>
<evidence type="ECO:0000256" key="5">
    <source>
        <dbReference type="ARBA" id="ARBA00053339"/>
    </source>
</evidence>
<dbReference type="PhylomeDB" id="Q16LR1"/>
<organism evidence="10 11">
    <name type="scientific">Aedes aegypti</name>
    <name type="common">Yellowfever mosquito</name>
    <name type="synonym">Culex aegypti</name>
    <dbReference type="NCBI Taxonomy" id="7159"/>
    <lineage>
        <taxon>Eukaryota</taxon>
        <taxon>Metazoa</taxon>
        <taxon>Ecdysozoa</taxon>
        <taxon>Arthropoda</taxon>
        <taxon>Hexapoda</taxon>
        <taxon>Insecta</taxon>
        <taxon>Pterygota</taxon>
        <taxon>Neoptera</taxon>
        <taxon>Endopterygota</taxon>
        <taxon>Diptera</taxon>
        <taxon>Nematocera</taxon>
        <taxon>Culicoidea</taxon>
        <taxon>Culicidae</taxon>
        <taxon>Culicinae</taxon>
        <taxon>Aedini</taxon>
        <taxon>Aedes</taxon>
        <taxon>Stegomyia</taxon>
    </lineage>
</organism>
<dbReference type="EC" id="3.2.1.107" evidence="6"/>
<feature type="domain" description="Glycoside hydrolase family 65 central catalytic" evidence="9">
    <location>
        <begin position="1067"/>
        <end position="1252"/>
    </location>
</feature>
<keyword evidence="3" id="KW-0326">Glycosidase</keyword>
<dbReference type="PANTHER" id="PTHR11051:SF8">
    <property type="entry name" value="PROTEIN-GLUCOSYLGALACTOSYLHYDROXYLYSINE GLUCOSIDASE"/>
    <property type="match status" value="1"/>
</dbReference>
<dbReference type="Proteomes" id="UP000682892">
    <property type="component" value="Unassembled WGS sequence"/>
</dbReference>
<comment type="similarity">
    <text evidence="1">Belongs to the glycosyl hydrolase 65 family.</text>
</comment>
<dbReference type="InterPro" id="IPR008928">
    <property type="entry name" value="6-hairpin_glycosidase_sf"/>
</dbReference>
<evidence type="ECO:0000256" key="7">
    <source>
        <dbReference type="ARBA" id="ARBA00071505"/>
    </source>
</evidence>
<dbReference type="Gene3D" id="2.60.420.10">
    <property type="entry name" value="Maltose phosphorylase, domain 3"/>
    <property type="match status" value="1"/>
</dbReference>
<evidence type="ECO:0000259" key="9">
    <source>
        <dbReference type="Pfam" id="PF03632"/>
    </source>
</evidence>
<dbReference type="GO" id="GO:0005975">
    <property type="term" value="P:carbohydrate metabolic process"/>
    <property type="evidence" value="ECO:0007669"/>
    <property type="project" value="InterPro"/>
</dbReference>
<evidence type="ECO:0000256" key="1">
    <source>
        <dbReference type="ARBA" id="ARBA00006768"/>
    </source>
</evidence>
<dbReference type="OMA" id="PKNCRYQ"/>
<comment type="catalytic activity">
    <reaction evidence="4">
        <text>(5R)-5-O-[alpha-D-glucosyl-(1-&gt;2)-beta-D-galactosyl]-5-hydroxy-L-lysyl-[collagen] + H2O = (5R)-5-O-(beta-D-galactosyl)-5-hydroxy-L-lysyl-[collagen] + D-glucose</text>
        <dbReference type="Rhea" id="RHEA:11068"/>
        <dbReference type="Rhea" id="RHEA-COMP:12753"/>
        <dbReference type="Rhea" id="RHEA-COMP:12754"/>
        <dbReference type="ChEBI" id="CHEBI:4167"/>
        <dbReference type="ChEBI" id="CHEBI:15377"/>
        <dbReference type="ChEBI" id="CHEBI:133443"/>
        <dbReference type="ChEBI" id="CHEBI:133452"/>
        <dbReference type="EC" id="3.2.1.107"/>
    </reaction>
</comment>
<evidence type="ECO:0000256" key="4">
    <source>
        <dbReference type="ARBA" id="ARBA00051415"/>
    </source>
</evidence>
<dbReference type="Pfam" id="PF03632">
    <property type="entry name" value="Glyco_hydro_65m"/>
    <property type="match status" value="2"/>
</dbReference>
<dbReference type="InterPro" id="IPR005195">
    <property type="entry name" value="Glyco_hydro_65_M"/>
</dbReference>
<dbReference type="FunFam" id="1.50.10.10:FF:000023">
    <property type="entry name" value="Protein-glucosylgalactosylhydroxylysine glucosidase"/>
    <property type="match status" value="2"/>
</dbReference>
<dbReference type="VEuPathDB" id="VectorBase:AAEL014541"/>
<dbReference type="GO" id="GO:0047402">
    <property type="term" value="F:protein-glucosylgalactosylhydroxylysine glucosidase activity"/>
    <property type="evidence" value="ECO:0007669"/>
    <property type="project" value="UniProtKB-EC"/>
</dbReference>
<proteinExistence type="inferred from homology"/>
<evidence type="ECO:0000313" key="10">
    <source>
        <dbReference type="EMBL" id="EAT35268.1"/>
    </source>
</evidence>
<evidence type="ECO:0000256" key="6">
    <source>
        <dbReference type="ARBA" id="ARBA00066430"/>
    </source>
</evidence>
<dbReference type="Gene3D" id="1.50.10.10">
    <property type="match status" value="2"/>
</dbReference>
<gene>
    <name evidence="10" type="ORF">AaeL_AAEL012554</name>
</gene>
<evidence type="ECO:0000256" key="2">
    <source>
        <dbReference type="ARBA" id="ARBA00022801"/>
    </source>
</evidence>
<dbReference type="SUPFAM" id="SSF48208">
    <property type="entry name" value="Six-hairpin glycosidases"/>
    <property type="match status" value="2"/>
</dbReference>
<dbReference type="PANTHER" id="PTHR11051">
    <property type="entry name" value="GLYCOSYL HYDROLASE-RELATED"/>
    <property type="match status" value="1"/>
</dbReference>
<dbReference type="eggNOG" id="KOG4125">
    <property type="taxonomic scope" value="Eukaryota"/>
</dbReference>
<dbReference type="HOGENOM" id="CLU_252020_0_0_1"/>
<sequence length="1438" mass="162979">MVAVAIGTTVVSGNDANFLFTANRLPAKAVTPTLANGNIAFVVYGDAVHMNGVYNGQHGLSHRARIPNYANLQMPYCASSIAEPTGCSYQLDMKNNMFRTVYEDPNGSFRIVHDVYPNRYFDKAIVNKVRIQRLNSQSAITLNLDRREGLPSVDVTFGLPQMADVDGEIYNRLCGQTNQVEDSRYQQYGHDVCVYYPSLRQMTLTVDKTAEEFTFFTVFAHSTIEAETELRSMKRTNVESFHLREMERVWERYGITVEGNDNLDRVLKASSFYLSSSLPSTYTNQISSYPFYGLSPSGLGRGGEELKEYQGHSFWDTEIWMYPPILLMDPQNARKLLRYRTVVHQAAVDIAKKNGYEGWQFPWESAFTGTETTPECCPEVVEYQHHITADIAFAARQYFYATEDLDWMRTEGCRLAYETAKFWSSRAEYNNATDLYEIHRIMGPDEDHHNVSNNPFTNVVAAHNLMFGEFASCLCEGIVGATKEDRAQFAEVGRGMTLLYDKEKDFFPQFEGYVQGTLIKQADVVLLGYPLEFQMENSTKANNLEIYSRVTRSNGPAMTWAMHTIGHLELGQLQEAEQMFTKSYQQYMRAPYNVWSENGDGTDGAGNFITGAGGFLQSIIFGYAGIRLHNGQIVITKPLLLPSTSRLYIPEINYLGTKFYLDVKNNNITLGLKQELNTATVQIIVDNEELTVCDSCAVSFKDQVVIRANRPSHFNGCQLKETTIGIKVADQNNAGHMTRLASIFFPDATSVPTLSNGNLGFTVFGDSVYLTGVYNRRESQSHRARIPNYANIQLETCSHPETNPPYCSYQLDIKFGYFRTIYDDPNGALRLVHTVYPHRYYNHIIVNNIRFQRLNGQGTLYANILQPTISPSADISFDPAENAVTPDKSYMSLCGLTNEVEDPELQTERTNVCVYYKDVPSTLVLSENRTAEEFSFFTVFARSRTEAEADLRGLLFSIKPNEEKSSVDWFHEKHMNELWDQYGITVDGNDELDRAIKASAFQLFSNVPTLYTHNKVQTFGISPSGIGRNDFQGHVMWDFDMWMFPVVLLVDPIVAEEILTYRTRALKNIAEDMLTYETTIVQKAIERNAAMNKNEGWQYPWASAFTGREVSSTQEATEIQHHITADVAFAIRQYLYATGNKYWMRTQGCELAYNTARFWKSRAVYNSDTDKYDIRDVTGPDTMNPNVTNSVYTNVVAANNLFLGEYAACVCNTELNVHKNDSDEMIRIAKSLHLLYNENEDFNPQFEGYVLGQEISQADTVLLGYPLDLPMKKSTKRRNLDIYSSVTKNSTLTSAMHTIGWLDVDELDKAADSLRRTYQPYLRSPFNVWNQGTVELPGASNYVSGAASFLHTMINGYAGIRLRYDELVLDRPRLPPGTTRLSIPEIILSHYQFALEIHQNGTFSITQKTGVLPPFDTLVTIDDQPAVRCYYRDGCVCE</sequence>
<dbReference type="EMBL" id="CH477896">
    <property type="protein sequence ID" value="EAT35268.1"/>
    <property type="molecule type" value="Genomic_DNA"/>
</dbReference>
<evidence type="ECO:0000256" key="8">
    <source>
        <dbReference type="ARBA" id="ARBA00079982"/>
    </source>
</evidence>
<comment type="function">
    <text evidence="5">Catalyzes the hydrolysis of glucose from the disaccharide unit linked to hydroxylysine residues of collagen and collagen-like proteins.</text>
</comment>
<evidence type="ECO:0000256" key="3">
    <source>
        <dbReference type="ARBA" id="ARBA00023295"/>
    </source>
</evidence>
<dbReference type="InterPro" id="IPR012341">
    <property type="entry name" value="6hp_glycosidase-like_sf"/>
</dbReference>
<dbReference type="PaxDb" id="7159-AAEL012554-PA"/>
<feature type="domain" description="Glycoside hydrolase family 65 central catalytic" evidence="9">
    <location>
        <begin position="307"/>
        <end position="515"/>
    </location>
</feature>
<evidence type="ECO:0000313" key="11">
    <source>
        <dbReference type="Proteomes" id="UP000682892"/>
    </source>
</evidence>
<protein>
    <recommendedName>
        <fullName evidence="7">Protein-glucosylgalactosylhydroxylysine glucosidase</fullName>
        <ecNumber evidence="6">3.2.1.107</ecNumber>
    </recommendedName>
    <alternativeName>
        <fullName evidence="8">Acid trehalase-like protein 1</fullName>
    </alternativeName>
</protein>
<reference evidence="10" key="3">
    <citation type="submission" date="2012-09" db="EMBL/GenBank/DDBJ databases">
        <authorList>
            <consortium name="VectorBase"/>
        </authorList>
    </citation>
    <scope>NUCLEOTIDE SEQUENCE</scope>
    <source>
        <strain evidence="10">Liverpool</strain>
    </source>
</reference>
<reference evidence="10" key="1">
    <citation type="submission" date="2005-10" db="EMBL/GenBank/DDBJ databases">
        <authorList>
            <person name="Loftus B.J."/>
            <person name="Nene V.M."/>
            <person name="Hannick L.I."/>
            <person name="Bidwell S."/>
            <person name="Haas B."/>
            <person name="Amedeo P."/>
            <person name="Orvis J."/>
            <person name="Wortman J.R."/>
            <person name="White O.R."/>
            <person name="Salzberg S."/>
            <person name="Shumway M."/>
            <person name="Koo H."/>
            <person name="Zhao Y."/>
            <person name="Holmes M."/>
            <person name="Miller J."/>
            <person name="Schatz M."/>
            <person name="Pop M."/>
            <person name="Pai G."/>
            <person name="Utterback T."/>
            <person name="Rogers Y.-H."/>
            <person name="Kravitz S."/>
            <person name="Fraser C.M."/>
        </authorList>
    </citation>
    <scope>NUCLEOTIDE SEQUENCE</scope>
    <source>
        <strain evidence="10">Liverpool</strain>
    </source>
</reference>
<dbReference type="VEuPathDB" id="VectorBase:AAEL014539"/>
<reference evidence="10" key="2">
    <citation type="journal article" date="2007" name="Science">
        <title>Genome sequence of Aedes aegypti, a major arbovirus vector.</title>
        <authorList>
            <person name="Nene V."/>
            <person name="Wortman J.R."/>
            <person name="Lawson D."/>
            <person name="Haas B."/>
            <person name="Kodira C."/>
            <person name="Tu Z.J."/>
            <person name="Loftus B."/>
            <person name="Xi Z."/>
            <person name="Megy K."/>
            <person name="Grabherr M."/>
            <person name="Ren Q."/>
            <person name="Zdobnov E.M."/>
            <person name="Lobo N.F."/>
            <person name="Campbell K.S."/>
            <person name="Brown S.E."/>
            <person name="Bonaldo M.F."/>
            <person name="Zhu J."/>
            <person name="Sinkins S.P."/>
            <person name="Hogenkamp D.G."/>
            <person name="Amedeo P."/>
            <person name="Arensburger P."/>
            <person name="Atkinson P.W."/>
            <person name="Bidwell S."/>
            <person name="Biedler J."/>
            <person name="Birney E."/>
            <person name="Bruggner R.V."/>
            <person name="Costas J."/>
            <person name="Coy M.R."/>
            <person name="Crabtree J."/>
            <person name="Crawford M."/>
            <person name="Debruyn B."/>
            <person name="Decaprio D."/>
            <person name="Eiglmeier K."/>
            <person name="Eisenstadt E."/>
            <person name="El-Dorry H."/>
            <person name="Gelbart W.M."/>
            <person name="Gomes S.L."/>
            <person name="Hammond M."/>
            <person name="Hannick L.I."/>
            <person name="Hogan J.R."/>
            <person name="Holmes M.H."/>
            <person name="Jaffe D."/>
            <person name="Johnston J.S."/>
            <person name="Kennedy R.C."/>
            <person name="Koo H."/>
            <person name="Kravitz S."/>
            <person name="Kriventseva E.V."/>
            <person name="Kulp D."/>
            <person name="Labutti K."/>
            <person name="Lee E."/>
            <person name="Li S."/>
            <person name="Lovin D.D."/>
            <person name="Mao C."/>
            <person name="Mauceli E."/>
            <person name="Menck C.F."/>
            <person name="Miller J.R."/>
            <person name="Montgomery P."/>
            <person name="Mori A."/>
            <person name="Nascimento A.L."/>
            <person name="Naveira H.F."/>
            <person name="Nusbaum C."/>
            <person name="O'leary S."/>
            <person name="Orvis J."/>
            <person name="Pertea M."/>
            <person name="Quesneville H."/>
            <person name="Reidenbach K.R."/>
            <person name="Rogers Y.H."/>
            <person name="Roth C.W."/>
            <person name="Schneider J.R."/>
            <person name="Schatz M."/>
            <person name="Shumway M."/>
            <person name="Stanke M."/>
            <person name="Stinson E.O."/>
            <person name="Tubio J.M."/>
            <person name="Vanzee J.P."/>
            <person name="Verjovski-Almeida S."/>
            <person name="Werner D."/>
            <person name="White O."/>
            <person name="Wyder S."/>
            <person name="Zeng Q."/>
            <person name="Zhao Q."/>
            <person name="Zhao Y."/>
            <person name="Hill C.A."/>
            <person name="Raikhel A.S."/>
            <person name="Soares M.B."/>
            <person name="Knudson D.L."/>
            <person name="Lee N.H."/>
            <person name="Galagan J."/>
            <person name="Salzberg S.L."/>
            <person name="Paulsen I.T."/>
            <person name="Dimopoulos G."/>
            <person name="Collins F.H."/>
            <person name="Birren B."/>
            <person name="Fraser-Liggett C.M."/>
            <person name="Severson D.W."/>
        </authorList>
    </citation>
    <scope>NUCLEOTIDE SEQUENCE [LARGE SCALE GENOMIC DNA]</scope>
    <source>
        <strain evidence="10">Liverpool</strain>
    </source>
</reference>